<proteinExistence type="predicted"/>
<evidence type="ECO:0000259" key="7">
    <source>
        <dbReference type="PROSITE" id="PS51352"/>
    </source>
</evidence>
<reference evidence="8" key="1">
    <citation type="journal article" date="2014" name="Int. J. Syst. Evol. Microbiol.">
        <title>Complete genome sequence of Corynebacterium casei LMG S-19264T (=DSM 44701T), isolated from a smear-ripened cheese.</title>
        <authorList>
            <consortium name="US DOE Joint Genome Institute (JGI-PGF)"/>
            <person name="Walter F."/>
            <person name="Albersmeier A."/>
            <person name="Kalinowski J."/>
            <person name="Ruckert C."/>
        </authorList>
    </citation>
    <scope>NUCLEOTIDE SEQUENCE</scope>
    <source>
        <strain evidence="8">CGMCC 1.12187</strain>
    </source>
</reference>
<feature type="domain" description="Thioredoxin" evidence="7">
    <location>
        <begin position="15"/>
        <end position="165"/>
    </location>
</feature>
<evidence type="ECO:0000313" key="9">
    <source>
        <dbReference type="Proteomes" id="UP000638848"/>
    </source>
</evidence>
<dbReference type="PANTHER" id="PTHR43110:SF1">
    <property type="entry name" value="THIOL PEROXIDASE"/>
    <property type="match status" value="1"/>
</dbReference>
<evidence type="ECO:0000313" key="8">
    <source>
        <dbReference type="EMBL" id="GGG64832.1"/>
    </source>
</evidence>
<protein>
    <submittedName>
        <fullName evidence="8">Peroxiredoxin</fullName>
    </submittedName>
</protein>
<evidence type="ECO:0000256" key="4">
    <source>
        <dbReference type="ARBA" id="ARBA00023284"/>
    </source>
</evidence>
<evidence type="ECO:0000256" key="2">
    <source>
        <dbReference type="ARBA" id="ARBA00022862"/>
    </source>
</evidence>
<organism evidence="8 9">
    <name type="scientific">Kocuria dechangensis</name>
    <dbReference type="NCBI Taxonomy" id="1176249"/>
    <lineage>
        <taxon>Bacteria</taxon>
        <taxon>Bacillati</taxon>
        <taxon>Actinomycetota</taxon>
        <taxon>Actinomycetes</taxon>
        <taxon>Micrococcales</taxon>
        <taxon>Micrococcaceae</taxon>
        <taxon>Kocuria</taxon>
    </lineage>
</organism>
<comment type="caution">
    <text evidence="8">The sequence shown here is derived from an EMBL/GenBank/DDBJ whole genome shotgun (WGS) entry which is preliminary data.</text>
</comment>
<dbReference type="CDD" id="cd03018">
    <property type="entry name" value="PRX_AhpE_like"/>
    <property type="match status" value="1"/>
</dbReference>
<dbReference type="PROSITE" id="PS51352">
    <property type="entry name" value="THIOREDOXIN_2"/>
    <property type="match status" value="1"/>
</dbReference>
<gene>
    <name evidence="8" type="primary">ahpC</name>
    <name evidence="8" type="ORF">GCM10011374_30650</name>
</gene>
<dbReference type="AlphaFoldDB" id="A0A917LXT9"/>
<keyword evidence="1" id="KW-0575">Peroxidase</keyword>
<accession>A0A917LXT9</accession>
<evidence type="ECO:0000256" key="6">
    <source>
        <dbReference type="SAM" id="MobiDB-lite"/>
    </source>
</evidence>
<dbReference type="InterPro" id="IPR050455">
    <property type="entry name" value="Tpx_Peroxidase_subfamily"/>
</dbReference>
<dbReference type="PIRSF" id="PIRSF000239">
    <property type="entry name" value="AHPC"/>
    <property type="match status" value="1"/>
</dbReference>
<keyword evidence="9" id="KW-1185">Reference proteome</keyword>
<feature type="active site" description="Cysteine sulfenic acid (-SOH) intermediate; for peroxidase activity" evidence="5">
    <location>
        <position position="57"/>
    </location>
</feature>
<keyword evidence="2" id="KW-0049">Antioxidant</keyword>
<dbReference type="Pfam" id="PF00578">
    <property type="entry name" value="AhpC-TSA"/>
    <property type="match status" value="1"/>
</dbReference>
<evidence type="ECO:0000256" key="1">
    <source>
        <dbReference type="ARBA" id="ARBA00022559"/>
    </source>
</evidence>
<keyword evidence="4" id="KW-0676">Redox-active center</keyword>
<dbReference type="EMBL" id="BMEQ01000020">
    <property type="protein sequence ID" value="GGG64832.1"/>
    <property type="molecule type" value="Genomic_DNA"/>
</dbReference>
<dbReference type="InterPro" id="IPR000866">
    <property type="entry name" value="AhpC/TSA"/>
</dbReference>
<name>A0A917LXT9_9MICC</name>
<keyword evidence="3" id="KW-0560">Oxidoreductase</keyword>
<dbReference type="GO" id="GO:0004601">
    <property type="term" value="F:peroxidase activity"/>
    <property type="evidence" value="ECO:0007669"/>
    <property type="project" value="UniProtKB-KW"/>
</dbReference>
<dbReference type="SUPFAM" id="SSF52833">
    <property type="entry name" value="Thioredoxin-like"/>
    <property type="match status" value="1"/>
</dbReference>
<feature type="compositionally biased region" description="Low complexity" evidence="6">
    <location>
        <begin position="1"/>
        <end position="15"/>
    </location>
</feature>
<dbReference type="Proteomes" id="UP000638848">
    <property type="component" value="Unassembled WGS sequence"/>
</dbReference>
<feature type="region of interest" description="Disordered" evidence="6">
    <location>
        <begin position="1"/>
        <end position="21"/>
    </location>
</feature>
<reference evidence="8" key="2">
    <citation type="submission" date="2020-09" db="EMBL/GenBank/DDBJ databases">
        <authorList>
            <person name="Sun Q."/>
            <person name="Zhou Y."/>
        </authorList>
    </citation>
    <scope>NUCLEOTIDE SEQUENCE</scope>
    <source>
        <strain evidence="8">CGMCC 1.12187</strain>
    </source>
</reference>
<sequence length="165" mass="17985">MRAAAVPRPRRSSMPEIGAPAPDFTLDNQFGEPVSLSGLRGRPVALVFFPFAFSGVCTGELCELQDSLSVFEDARVKLLAVSVDSKYALRAFAREESFDFDLLADFWPHGAVAQRYGVFDAESGMAERATFVIDADGTVVDVFRSERGTPRQLDAYRAALAKLSA</sequence>
<dbReference type="InterPro" id="IPR036249">
    <property type="entry name" value="Thioredoxin-like_sf"/>
</dbReference>
<dbReference type="PANTHER" id="PTHR43110">
    <property type="entry name" value="THIOL PEROXIDASE"/>
    <property type="match status" value="1"/>
</dbReference>
<evidence type="ECO:0000256" key="5">
    <source>
        <dbReference type="PIRSR" id="PIRSR000239-1"/>
    </source>
</evidence>
<evidence type="ECO:0000256" key="3">
    <source>
        <dbReference type="ARBA" id="ARBA00023002"/>
    </source>
</evidence>
<dbReference type="InterPro" id="IPR024706">
    <property type="entry name" value="Peroxiredoxin_AhpC-typ"/>
</dbReference>
<dbReference type="Gene3D" id="3.40.30.10">
    <property type="entry name" value="Glutaredoxin"/>
    <property type="match status" value="1"/>
</dbReference>
<dbReference type="InterPro" id="IPR013766">
    <property type="entry name" value="Thioredoxin_domain"/>
</dbReference>